<feature type="domain" description="PASTA" evidence="10">
    <location>
        <begin position="636"/>
        <end position="701"/>
    </location>
</feature>
<name>A0ABV6ULR1_9ACTN</name>
<evidence type="ECO:0000256" key="6">
    <source>
        <dbReference type="ARBA" id="ARBA00022840"/>
    </source>
</evidence>
<dbReference type="CDD" id="cd06577">
    <property type="entry name" value="PASTA_pknB"/>
    <property type="match status" value="2"/>
</dbReference>
<feature type="binding site" evidence="7">
    <location>
        <position position="43"/>
    </location>
    <ligand>
        <name>ATP</name>
        <dbReference type="ChEBI" id="CHEBI:30616"/>
    </ligand>
</feature>
<feature type="compositionally biased region" description="Low complexity" evidence="8">
    <location>
        <begin position="743"/>
        <end position="758"/>
    </location>
</feature>
<dbReference type="InterPro" id="IPR000719">
    <property type="entry name" value="Prot_kinase_dom"/>
</dbReference>
<feature type="region of interest" description="Disordered" evidence="8">
    <location>
        <begin position="340"/>
        <end position="452"/>
    </location>
</feature>
<keyword evidence="6 7" id="KW-0067">ATP-binding</keyword>
<dbReference type="Pfam" id="PF00069">
    <property type="entry name" value="Pkinase"/>
    <property type="match status" value="1"/>
</dbReference>
<protein>
    <recommendedName>
        <fullName evidence="2">non-specific serine/threonine protein kinase</fullName>
        <ecNumber evidence="2">2.7.11.1</ecNumber>
    </recommendedName>
</protein>
<evidence type="ECO:0000256" key="4">
    <source>
        <dbReference type="ARBA" id="ARBA00022741"/>
    </source>
</evidence>
<dbReference type="RefSeq" id="WP_051724873.1">
    <property type="nucleotide sequence ID" value="NZ_JBHEZZ010000006.1"/>
</dbReference>
<dbReference type="EC" id="2.7.11.1" evidence="2"/>
<dbReference type="Gene3D" id="3.30.10.20">
    <property type="match status" value="1"/>
</dbReference>
<evidence type="ECO:0000256" key="8">
    <source>
        <dbReference type="SAM" id="MobiDB-lite"/>
    </source>
</evidence>
<evidence type="ECO:0000259" key="10">
    <source>
        <dbReference type="PROSITE" id="PS51178"/>
    </source>
</evidence>
<dbReference type="Gene3D" id="1.10.510.10">
    <property type="entry name" value="Transferase(Phosphotransferase) domain 1"/>
    <property type="match status" value="1"/>
</dbReference>
<evidence type="ECO:0000313" key="11">
    <source>
        <dbReference type="EMBL" id="MFC1402389.1"/>
    </source>
</evidence>
<evidence type="ECO:0000256" key="1">
    <source>
        <dbReference type="ARBA" id="ARBA00010886"/>
    </source>
</evidence>
<feature type="compositionally biased region" description="Low complexity" evidence="8">
    <location>
        <begin position="388"/>
        <end position="407"/>
    </location>
</feature>
<evidence type="ECO:0000313" key="12">
    <source>
        <dbReference type="Proteomes" id="UP001592528"/>
    </source>
</evidence>
<dbReference type="InterPro" id="IPR008271">
    <property type="entry name" value="Ser/Thr_kinase_AS"/>
</dbReference>
<feature type="region of interest" description="Disordered" evidence="8">
    <location>
        <begin position="300"/>
        <end position="321"/>
    </location>
</feature>
<dbReference type="PROSITE" id="PS00108">
    <property type="entry name" value="PROTEIN_KINASE_ST"/>
    <property type="match status" value="1"/>
</dbReference>
<dbReference type="Pfam" id="PF03793">
    <property type="entry name" value="PASTA"/>
    <property type="match status" value="1"/>
</dbReference>
<dbReference type="InterPro" id="IPR011009">
    <property type="entry name" value="Kinase-like_dom_sf"/>
</dbReference>
<dbReference type="PROSITE" id="PS50011">
    <property type="entry name" value="PROTEIN_KINASE_DOM"/>
    <property type="match status" value="1"/>
</dbReference>
<dbReference type="PROSITE" id="PS00107">
    <property type="entry name" value="PROTEIN_KINASE_ATP"/>
    <property type="match status" value="1"/>
</dbReference>
<feature type="region of interest" description="Disordered" evidence="8">
    <location>
        <begin position="516"/>
        <end position="568"/>
    </location>
</feature>
<comment type="caution">
    <text evidence="11">The sequence shown here is derived from an EMBL/GenBank/DDBJ whole genome shotgun (WGS) entry which is preliminary data.</text>
</comment>
<dbReference type="InterPro" id="IPR017441">
    <property type="entry name" value="Protein_kinase_ATP_BS"/>
</dbReference>
<dbReference type="SUPFAM" id="SSF56112">
    <property type="entry name" value="Protein kinase-like (PK-like)"/>
    <property type="match status" value="1"/>
</dbReference>
<keyword evidence="5 11" id="KW-0418">Kinase</keyword>
<proteinExistence type="inferred from homology"/>
<dbReference type="PANTHER" id="PTHR43671:SF13">
    <property type="entry name" value="SERINE_THREONINE-PROTEIN KINASE NEK2"/>
    <property type="match status" value="1"/>
</dbReference>
<evidence type="ECO:0000256" key="7">
    <source>
        <dbReference type="PROSITE-ProRule" id="PRU10141"/>
    </source>
</evidence>
<dbReference type="Proteomes" id="UP001592528">
    <property type="component" value="Unassembled WGS sequence"/>
</dbReference>
<feature type="compositionally biased region" description="Low complexity" evidence="8">
    <location>
        <begin position="705"/>
        <end position="736"/>
    </location>
</feature>
<evidence type="ECO:0000259" key="9">
    <source>
        <dbReference type="PROSITE" id="PS50011"/>
    </source>
</evidence>
<dbReference type="Gene3D" id="3.30.200.20">
    <property type="entry name" value="Phosphorylase Kinase, domain 1"/>
    <property type="match status" value="1"/>
</dbReference>
<keyword evidence="3" id="KW-0808">Transferase</keyword>
<feature type="region of interest" description="Disordered" evidence="8">
    <location>
        <begin position="464"/>
        <end position="485"/>
    </location>
</feature>
<feature type="domain" description="PASTA" evidence="10">
    <location>
        <begin position="567"/>
        <end position="634"/>
    </location>
</feature>
<feature type="domain" description="Protein kinase" evidence="9">
    <location>
        <begin position="15"/>
        <end position="280"/>
    </location>
</feature>
<feature type="compositionally biased region" description="Low complexity" evidence="8">
    <location>
        <begin position="417"/>
        <end position="434"/>
    </location>
</feature>
<dbReference type="PANTHER" id="PTHR43671">
    <property type="entry name" value="SERINE/THREONINE-PROTEIN KINASE NEK"/>
    <property type="match status" value="1"/>
</dbReference>
<gene>
    <name evidence="11" type="ORF">ACEZDJ_13950</name>
</gene>
<accession>A0ABV6ULR1</accession>
<dbReference type="SMART" id="SM00740">
    <property type="entry name" value="PASTA"/>
    <property type="match status" value="2"/>
</dbReference>
<dbReference type="SMART" id="SM00220">
    <property type="entry name" value="S_TKc"/>
    <property type="match status" value="1"/>
</dbReference>
<dbReference type="CDD" id="cd14014">
    <property type="entry name" value="STKc_PknB_like"/>
    <property type="match status" value="1"/>
</dbReference>
<dbReference type="EMBL" id="JBHEZZ010000006">
    <property type="protein sequence ID" value="MFC1402389.1"/>
    <property type="molecule type" value="Genomic_DNA"/>
</dbReference>
<reference evidence="11 12" key="1">
    <citation type="submission" date="2024-09" db="EMBL/GenBank/DDBJ databases">
        <authorList>
            <person name="Lee S.D."/>
        </authorList>
    </citation>
    <scope>NUCLEOTIDE SEQUENCE [LARGE SCALE GENOMIC DNA]</scope>
    <source>
        <strain evidence="11 12">N1-5</strain>
    </source>
</reference>
<keyword evidence="11" id="KW-0723">Serine/threonine-protein kinase</keyword>
<organism evidence="11 12">
    <name type="scientific">Streptacidiphilus cavernicola</name>
    <dbReference type="NCBI Taxonomy" id="3342716"/>
    <lineage>
        <taxon>Bacteria</taxon>
        <taxon>Bacillati</taxon>
        <taxon>Actinomycetota</taxon>
        <taxon>Actinomycetes</taxon>
        <taxon>Kitasatosporales</taxon>
        <taxon>Streptomycetaceae</taxon>
        <taxon>Streptacidiphilus</taxon>
    </lineage>
</organism>
<sequence>MQALESDDPPQLGGYRLLARLGAGGMGRVYLARSRGGRRVALKVIRPELADDPDFRARFAREVASARAVGGAFTVAVLDADPQAATPWLATEYVPGPSLSTAVREHGPLPLESVRALAAGLAEALAAIHAAGVVHRDLKPSNVLLAADGPRVIDFGISRAAEATELTRTGMVVGSPGFMSPEQIEGSAVTPATDVFSLGAVLAFAATGAGPFGEGATPALLYRVVHSEPRLEGVPEEVRGLIGACLAKEAAARPSPDGLLDRLEASEPADAGHDPTQTWLPAELTGMIARVEADLPSRLRSLGGNTDATGKRPASGPGIAAAAGAGAAGLAVGAAAGAAAEAEDHPGTERVTPASGTGAAGGAGSRVGPPGAGATPAAAGTPGGASTPGGTAATVPQQPAGQTGSTPPATPPPGFGPAPAGFGPAPAGFAAEGRPTPPPAGRGPNVTGPGAAGAGTVGLGMAAAAGASGSSGATTEIGPAGSAGAAGRKRRWLIALAGAAALIATAVGVVIAETGGNTGNSGNDSTVSGGGQSSSSSSAYPSSSDSAGSSSSASASSGSSSSTGSDGGSYVTVPSVLGQPVDYAKQQLENAGFGASAISVSYHCSSSGSGVYAQTPKAGSRSATDAQVTLTAYETDCVAYTDEVGKLLSTAQSDLGGFSHVGVEYTCVSGATAGYVVGQSPQPGSASAYPPGRQITLKVQQDGCGSSSSASSSASASASSSPAASATSSYSGSTSAQGGGGQVRVSGSAAPSATPTAS</sequence>
<evidence type="ECO:0000256" key="5">
    <source>
        <dbReference type="ARBA" id="ARBA00022777"/>
    </source>
</evidence>
<feature type="compositionally biased region" description="Low complexity" evidence="8">
    <location>
        <begin position="366"/>
        <end position="380"/>
    </location>
</feature>
<dbReference type="InterPro" id="IPR005543">
    <property type="entry name" value="PASTA_dom"/>
</dbReference>
<keyword evidence="12" id="KW-1185">Reference proteome</keyword>
<feature type="compositionally biased region" description="Low complexity" evidence="8">
    <location>
        <begin position="516"/>
        <end position="564"/>
    </location>
</feature>
<dbReference type="PROSITE" id="PS51178">
    <property type="entry name" value="PASTA"/>
    <property type="match status" value="2"/>
</dbReference>
<feature type="region of interest" description="Disordered" evidence="8">
    <location>
        <begin position="699"/>
        <end position="758"/>
    </location>
</feature>
<keyword evidence="4 7" id="KW-0547">Nucleotide-binding</keyword>
<dbReference type="GO" id="GO:0004674">
    <property type="term" value="F:protein serine/threonine kinase activity"/>
    <property type="evidence" value="ECO:0007669"/>
    <property type="project" value="UniProtKB-KW"/>
</dbReference>
<evidence type="ECO:0000256" key="3">
    <source>
        <dbReference type="ARBA" id="ARBA00022679"/>
    </source>
</evidence>
<dbReference type="InterPro" id="IPR050660">
    <property type="entry name" value="NEK_Ser/Thr_kinase"/>
</dbReference>
<comment type="similarity">
    <text evidence="1">Belongs to the protein kinase superfamily. NEK Ser/Thr protein kinase family. NIMA subfamily.</text>
</comment>
<evidence type="ECO:0000256" key="2">
    <source>
        <dbReference type="ARBA" id="ARBA00012513"/>
    </source>
</evidence>